<keyword evidence="3" id="KW-1017">Isopeptide bond</keyword>
<dbReference type="InterPro" id="IPR036322">
    <property type="entry name" value="WD40_repeat_dom_sf"/>
</dbReference>
<dbReference type="PROSITE" id="PS50082">
    <property type="entry name" value="WD_REPEATS_2"/>
    <property type="match status" value="5"/>
</dbReference>
<dbReference type="PROSITE" id="PS50294">
    <property type="entry name" value="WD_REPEATS_REGION"/>
    <property type="match status" value="4"/>
</dbReference>
<dbReference type="GO" id="GO:0031124">
    <property type="term" value="P:mRNA 3'-end processing"/>
    <property type="evidence" value="ECO:0007669"/>
    <property type="project" value="InterPro"/>
</dbReference>
<feature type="compositionally biased region" description="Basic residues" evidence="19">
    <location>
        <begin position="337"/>
        <end position="347"/>
    </location>
</feature>
<dbReference type="SMART" id="SM00320">
    <property type="entry name" value="WD40"/>
    <property type="match status" value="7"/>
</dbReference>
<dbReference type="NCBIfam" id="TIGR02452">
    <property type="entry name" value="TIGR02452 family protein"/>
    <property type="match status" value="1"/>
</dbReference>
<dbReference type="FunFam" id="2.130.10.10:FF:000085">
    <property type="entry name" value="WD repeat domain 33"/>
    <property type="match status" value="1"/>
</dbReference>
<feature type="region of interest" description="Disordered" evidence="19">
    <location>
        <begin position="841"/>
        <end position="1007"/>
    </location>
</feature>
<feature type="compositionally biased region" description="Polar residues" evidence="19">
    <location>
        <begin position="988"/>
        <end position="1003"/>
    </location>
</feature>
<evidence type="ECO:0000256" key="17">
    <source>
        <dbReference type="ARBA" id="ARBA00076133"/>
    </source>
</evidence>
<evidence type="ECO:0000256" key="19">
    <source>
        <dbReference type="SAM" id="MobiDB-lite"/>
    </source>
</evidence>
<evidence type="ECO:0000256" key="4">
    <source>
        <dbReference type="ARBA" id="ARBA00022553"/>
    </source>
</evidence>
<evidence type="ECO:0000256" key="5">
    <source>
        <dbReference type="ARBA" id="ARBA00022574"/>
    </source>
</evidence>
<name>A0A819BGP0_9BILA</name>
<keyword evidence="2" id="KW-0488">Methylation</keyword>
<dbReference type="FunFam" id="2.130.10.10:FF:000069">
    <property type="entry name" value="WD repeat domain 33"/>
    <property type="match status" value="1"/>
</dbReference>
<organism evidence="21 22">
    <name type="scientific">Rotaria magnacalcarata</name>
    <dbReference type="NCBI Taxonomy" id="392030"/>
    <lineage>
        <taxon>Eukaryota</taxon>
        <taxon>Metazoa</taxon>
        <taxon>Spiralia</taxon>
        <taxon>Gnathifera</taxon>
        <taxon>Rotifera</taxon>
        <taxon>Eurotatoria</taxon>
        <taxon>Bdelloidea</taxon>
        <taxon>Philodinida</taxon>
        <taxon>Philodinidae</taxon>
        <taxon>Rotaria</taxon>
    </lineage>
</organism>
<feature type="repeat" description="WD" evidence="18">
    <location>
        <begin position="702"/>
        <end position="744"/>
    </location>
</feature>
<evidence type="ECO:0000256" key="1">
    <source>
        <dbReference type="ARBA" id="ARBA00004123"/>
    </source>
</evidence>
<feature type="compositionally biased region" description="Low complexity" evidence="19">
    <location>
        <begin position="388"/>
        <end position="400"/>
    </location>
</feature>
<evidence type="ECO:0000256" key="15">
    <source>
        <dbReference type="ARBA" id="ARBA00068823"/>
    </source>
</evidence>
<evidence type="ECO:0000256" key="13">
    <source>
        <dbReference type="ARBA" id="ARBA00061690"/>
    </source>
</evidence>
<feature type="compositionally biased region" description="Polar residues" evidence="19">
    <location>
        <begin position="930"/>
        <end position="940"/>
    </location>
</feature>
<evidence type="ECO:0000256" key="2">
    <source>
        <dbReference type="ARBA" id="ARBA00022481"/>
    </source>
</evidence>
<keyword evidence="9" id="KW-0007">Acetylation</keyword>
<feature type="repeat" description="WD" evidence="18">
    <location>
        <begin position="496"/>
        <end position="521"/>
    </location>
</feature>
<feature type="repeat" description="WD" evidence="18">
    <location>
        <begin position="531"/>
        <end position="563"/>
    </location>
</feature>
<dbReference type="AlphaFoldDB" id="A0A819BGP0"/>
<keyword evidence="8" id="KW-0832">Ubl conjugation</keyword>
<feature type="compositionally biased region" description="Pro residues" evidence="19">
    <location>
        <begin position="909"/>
        <end position="926"/>
    </location>
</feature>
<dbReference type="InterPro" id="IPR012664">
    <property type="entry name" value="CHP02452"/>
</dbReference>
<dbReference type="GO" id="GO:0005847">
    <property type="term" value="C:mRNA cleavage and polyadenylation specificity factor complex"/>
    <property type="evidence" value="ECO:0007669"/>
    <property type="project" value="TreeGrafter"/>
</dbReference>
<evidence type="ECO:0000256" key="10">
    <source>
        <dbReference type="ARBA" id="ARBA00023119"/>
    </source>
</evidence>
<feature type="compositionally biased region" description="Basic residues" evidence="19">
    <location>
        <begin position="374"/>
        <end position="387"/>
    </location>
</feature>
<accession>A0A819BGP0</accession>
<dbReference type="Gene3D" id="3.40.220.10">
    <property type="entry name" value="Leucine Aminopeptidase, subunit E, domain 1"/>
    <property type="match status" value="1"/>
</dbReference>
<comment type="function">
    <text evidence="12">Essential for both cleavage and polyadenylation of pre-mRNA 3' ends.</text>
</comment>
<evidence type="ECO:0000259" key="20">
    <source>
        <dbReference type="Pfam" id="PF10021"/>
    </source>
</evidence>
<dbReference type="InterPro" id="IPR019261">
    <property type="entry name" value="PARG_cat_microbial"/>
</dbReference>
<dbReference type="GO" id="GO:0005581">
    <property type="term" value="C:collagen trimer"/>
    <property type="evidence" value="ECO:0007669"/>
    <property type="project" value="UniProtKB-KW"/>
</dbReference>
<comment type="subunit">
    <text evidence="14">Component of the cleavage and polyadenylation specificity factor (CPSF) module of the pre-mRNA 3'-end processing complex. Interacts with CPSF3/CPSF73.</text>
</comment>
<keyword evidence="4" id="KW-0597">Phosphoprotein</keyword>
<feature type="region of interest" description="Disordered" evidence="19">
    <location>
        <begin position="371"/>
        <end position="402"/>
    </location>
</feature>
<evidence type="ECO:0000256" key="9">
    <source>
        <dbReference type="ARBA" id="ARBA00022990"/>
    </source>
</evidence>
<evidence type="ECO:0000313" key="21">
    <source>
        <dbReference type="EMBL" id="CAF3796493.1"/>
    </source>
</evidence>
<dbReference type="PANTHER" id="PTHR22836:SF0">
    <property type="entry name" value="PRE-MRNA 3' END PROCESSING PROTEIN WDR33"/>
    <property type="match status" value="1"/>
</dbReference>
<evidence type="ECO:0000256" key="8">
    <source>
        <dbReference type="ARBA" id="ARBA00022843"/>
    </source>
</evidence>
<keyword evidence="10" id="KW-0176">Collagen</keyword>
<feature type="repeat" description="WD" evidence="18">
    <location>
        <begin position="572"/>
        <end position="613"/>
    </location>
</feature>
<sequence length="1042" mass="118245">MNEEISNAAATDEQSDSEDVLSLRNLSRTERAAIADDTLNKLRVGWYQSCEGSRIDLAEDITFSVQHTVLYTEDDLQNRKKLISSIDQQANPSSLVTDTTSYPRIEIRYCTTLQAAQSLTTEMDENSVGVLNFASAKNPGGGFLKGSSAQEESIARSSSLYSTVIQPRIFNEFYDYNRRGRSGIYSHRIIYSPRVTIFKDDNGDILSSPYHVGMVTVPAPNASVIRQPELIRSTMVERVRRLLCVFEANKHDCLVLGAFGCGVFRNDPFDVATIFRQLLESEEFKDSFKRIIFAVFNQDMYQIFKQVFTDSDSSHAENKTRGINLHNNQEHFAERNQRHKRKNKDRQRRTENIINDLAGFICLINDFTPPPRSTGHHSHYSQHHHHNQQQQQSSSTGQTSATLNSSIVPVQPGEIGFDGKMLRKAMARKTVDYNPSIIRYLESSIWQNDITDGRSLQPDVLYIPNLVPPHALLSDPVNCVMTKFIRPATNKVRCPIFCVCWTPDGRRLITGASSGEFTLWNGLTFNFETILQAHDSAVRAMIWSNNEQWMLTGDHNGFVKYWQSNMNNVQVYQAHTDPVRGLTFSPNDTKFASCSDDSFVRIFDFLTGTEERELRGHGCDVKCVDWHPHKGILVSGSKDSQQPIILWDPKSGKKLATLHAHKNTCMALKWNRHNGNWLISASRDHFCKLFDIRNLKEELQCFRGHKKEACTLAWHPIHERLFSSGGSDGSIYFWHVGTEKELAGMDDAHEGMIWDMSWHPLGHMLVSGSNDHTTRFWTRNRPGDTVLERSEEGILMHASRLDQMHREELEHERASEEFNMPGLGFEGDLLEQLQQQHDVYNRREAGIPGLDFSNDDDEGRRRRPPFAKPVPKPFEKAWRSVDPFPGDNINNSNRVLNSVEPDDAFYSQPAPPPPPPPPPPPLPNYPRGPNSMQEDYSRNNVPVDFDSRGGSPANKRPRLDAFNDGHWANAPTDRRGGGFPPQAPHWRPNTNESQPLSNPNGITDESLDDTLTAARQGVSPFFQTATDEELRGLSRTLRVFQK</sequence>
<dbReference type="CDD" id="cd00200">
    <property type="entry name" value="WD40"/>
    <property type="match status" value="1"/>
</dbReference>
<evidence type="ECO:0000256" key="3">
    <source>
        <dbReference type="ARBA" id="ARBA00022499"/>
    </source>
</evidence>
<evidence type="ECO:0000256" key="12">
    <source>
        <dbReference type="ARBA" id="ARBA00058681"/>
    </source>
</evidence>
<dbReference type="InterPro" id="IPR001680">
    <property type="entry name" value="WD40_rpt"/>
</dbReference>
<proteinExistence type="inferred from homology"/>
<dbReference type="InterPro" id="IPR015943">
    <property type="entry name" value="WD40/YVTN_repeat-like_dom_sf"/>
</dbReference>
<keyword evidence="5 18" id="KW-0853">WD repeat</keyword>
<reference evidence="21" key="1">
    <citation type="submission" date="2021-02" db="EMBL/GenBank/DDBJ databases">
        <authorList>
            <person name="Nowell W R."/>
        </authorList>
    </citation>
    <scope>NUCLEOTIDE SEQUENCE</scope>
</reference>
<evidence type="ECO:0000256" key="16">
    <source>
        <dbReference type="ARBA" id="ARBA00075792"/>
    </source>
</evidence>
<dbReference type="FunFam" id="2.130.10.10:FF:000077">
    <property type="entry name" value="WD repeat domain 33"/>
    <property type="match status" value="1"/>
</dbReference>
<feature type="domain" description="Microbial-type PARG catalytic" evidence="20">
    <location>
        <begin position="35"/>
        <end position="200"/>
    </location>
</feature>
<gene>
    <name evidence="21" type="ORF">UXM345_LOCUS4550</name>
</gene>
<comment type="subcellular location">
    <subcellularLocation>
        <location evidence="1">Nucleus</location>
    </subcellularLocation>
</comment>
<keyword evidence="11" id="KW-0539">Nucleus</keyword>
<protein>
    <recommendedName>
        <fullName evidence="15">pre-mRNA 3' end processing protein WDR33</fullName>
    </recommendedName>
    <alternativeName>
        <fullName evidence="16">WD repeat-containing protein 33</fullName>
    </alternativeName>
    <alternativeName>
        <fullName evidence="17">WD repeat-containing protein of 146 kDa</fullName>
    </alternativeName>
</protein>
<keyword evidence="6" id="KW-0507">mRNA processing</keyword>
<dbReference type="Proteomes" id="UP000663842">
    <property type="component" value="Unassembled WGS sequence"/>
</dbReference>
<dbReference type="Gene3D" id="2.130.10.10">
    <property type="entry name" value="YVTN repeat-like/Quinoprotein amine dehydrogenase"/>
    <property type="match status" value="2"/>
</dbReference>
<dbReference type="SUPFAM" id="SSF50978">
    <property type="entry name" value="WD40 repeat-like"/>
    <property type="match status" value="1"/>
</dbReference>
<comment type="similarity">
    <text evidence="13">Belongs to the WD repeat WDR33 family.</text>
</comment>
<dbReference type="PANTHER" id="PTHR22836">
    <property type="entry name" value="WD40 REPEAT PROTEIN"/>
    <property type="match status" value="1"/>
</dbReference>
<feature type="repeat" description="WD" evidence="18">
    <location>
        <begin position="746"/>
        <end position="777"/>
    </location>
</feature>
<dbReference type="SUPFAM" id="SSF52949">
    <property type="entry name" value="Macro domain-like"/>
    <property type="match status" value="1"/>
</dbReference>
<feature type="region of interest" description="Disordered" evidence="19">
    <location>
        <begin position="315"/>
        <end position="349"/>
    </location>
</feature>
<dbReference type="EMBL" id="CAJOBF010000314">
    <property type="protein sequence ID" value="CAF3796493.1"/>
    <property type="molecule type" value="Genomic_DNA"/>
</dbReference>
<evidence type="ECO:0000256" key="14">
    <source>
        <dbReference type="ARBA" id="ARBA00063159"/>
    </source>
</evidence>
<evidence type="ECO:0000256" key="18">
    <source>
        <dbReference type="PROSITE-ProRule" id="PRU00221"/>
    </source>
</evidence>
<dbReference type="Pfam" id="PF00400">
    <property type="entry name" value="WD40"/>
    <property type="match status" value="7"/>
</dbReference>
<evidence type="ECO:0000256" key="11">
    <source>
        <dbReference type="ARBA" id="ARBA00023242"/>
    </source>
</evidence>
<dbReference type="InterPro" id="IPR045245">
    <property type="entry name" value="Pfs2-like"/>
</dbReference>
<dbReference type="Pfam" id="PF10021">
    <property type="entry name" value="PARG_cat_microb"/>
    <property type="match status" value="1"/>
</dbReference>
<evidence type="ECO:0000313" key="22">
    <source>
        <dbReference type="Proteomes" id="UP000663842"/>
    </source>
</evidence>
<dbReference type="InterPro" id="IPR043472">
    <property type="entry name" value="Macro_dom-like"/>
</dbReference>
<comment type="caution">
    <text evidence="21">The sequence shown here is derived from an EMBL/GenBank/DDBJ whole genome shotgun (WGS) entry which is preliminary data.</text>
</comment>
<evidence type="ECO:0000256" key="7">
    <source>
        <dbReference type="ARBA" id="ARBA00022737"/>
    </source>
</evidence>
<keyword evidence="7" id="KW-0677">Repeat</keyword>
<evidence type="ECO:0000256" key="6">
    <source>
        <dbReference type="ARBA" id="ARBA00022664"/>
    </source>
</evidence>
<feature type="region of interest" description="Disordered" evidence="19">
    <location>
        <begin position="1"/>
        <end position="20"/>
    </location>
</feature>